<dbReference type="InterPro" id="IPR053855">
    <property type="entry name" value="DUF6931"/>
</dbReference>
<dbReference type="EMBL" id="JACHXZ010000003">
    <property type="protein sequence ID" value="MBB3168804.1"/>
    <property type="molecule type" value="Genomic_DNA"/>
</dbReference>
<accession>A0A839UKY6</accession>
<dbReference type="Pfam" id="PF22011">
    <property type="entry name" value="DUF6931"/>
    <property type="match status" value="1"/>
</dbReference>
<evidence type="ECO:0000313" key="2">
    <source>
        <dbReference type="Proteomes" id="UP000559987"/>
    </source>
</evidence>
<dbReference type="RefSeq" id="WP_183910320.1">
    <property type="nucleotide sequence ID" value="NZ_JACHXZ010000003.1"/>
</dbReference>
<dbReference type="AlphaFoldDB" id="A0A839UKY6"/>
<dbReference type="Proteomes" id="UP000559987">
    <property type="component" value="Unassembled WGS sequence"/>
</dbReference>
<comment type="caution">
    <text evidence="1">The sequence shown here is derived from an EMBL/GenBank/DDBJ whole genome shotgun (WGS) entry which is preliminary data.</text>
</comment>
<organism evidence="1 2">
    <name type="scientific">Simiduia aestuariiviva</name>
    <dbReference type="NCBI Taxonomy" id="1510459"/>
    <lineage>
        <taxon>Bacteria</taxon>
        <taxon>Pseudomonadati</taxon>
        <taxon>Pseudomonadota</taxon>
        <taxon>Gammaproteobacteria</taxon>
        <taxon>Cellvibrionales</taxon>
        <taxon>Cellvibrionaceae</taxon>
        <taxon>Simiduia</taxon>
    </lineage>
</organism>
<gene>
    <name evidence="1" type="ORF">FHS30_002012</name>
</gene>
<evidence type="ECO:0000313" key="1">
    <source>
        <dbReference type="EMBL" id="MBB3168804.1"/>
    </source>
</evidence>
<proteinExistence type="predicted"/>
<keyword evidence="2" id="KW-1185">Reference proteome</keyword>
<name>A0A839UKY6_9GAMM</name>
<protein>
    <submittedName>
        <fullName evidence="1">Uncharacterized protein</fullName>
    </submittedName>
</protein>
<sequence>MKDWMKIKALTAGELLKEFELSDEDAVQCLVPGTAPRVSIENLTNAGHYLDAVKLLAHALPKREAVWWACLASRKVQTPDTDQPNVDALIAAEAWAKQPTEDNRLRARLLGKKTGHKTPASWAATAAAWSTGSLAEPGEPEIATPEYMYAHAVAGSVALAAVLSEPDDPTESYRLFLRQGFNLACGGNGILTAEELQYG</sequence>
<reference evidence="1 2" key="1">
    <citation type="submission" date="2020-08" db="EMBL/GenBank/DDBJ databases">
        <title>Genomic Encyclopedia of Type Strains, Phase III (KMG-III): the genomes of soil and plant-associated and newly described type strains.</title>
        <authorList>
            <person name="Whitman W."/>
        </authorList>
    </citation>
    <scope>NUCLEOTIDE SEQUENCE [LARGE SCALE GENOMIC DNA]</scope>
    <source>
        <strain evidence="1 2">CECT 8571</strain>
    </source>
</reference>